<keyword evidence="1 2" id="KW-0238">DNA-binding</keyword>
<dbReference type="Gene3D" id="1.10.10.60">
    <property type="entry name" value="Homeodomain-like"/>
    <property type="match status" value="1"/>
</dbReference>
<dbReference type="InterPro" id="IPR050692">
    <property type="entry name" value="HTH_transcr_repressor_FabR"/>
</dbReference>
<evidence type="ECO:0000256" key="1">
    <source>
        <dbReference type="ARBA" id="ARBA00023125"/>
    </source>
</evidence>
<dbReference type="AlphaFoldDB" id="A0A318E8V8"/>
<feature type="region of interest" description="Disordered" evidence="3">
    <location>
        <begin position="1"/>
        <end position="21"/>
    </location>
</feature>
<proteinExistence type="predicted"/>
<dbReference type="OrthoDB" id="8617654at2"/>
<dbReference type="InterPro" id="IPR009057">
    <property type="entry name" value="Homeodomain-like_sf"/>
</dbReference>
<gene>
    <name evidence="5" type="ORF">C8D93_10659</name>
</gene>
<name>A0A318E8V8_9GAMM</name>
<accession>A0A318E8V8</accession>
<feature type="domain" description="HTH tetR-type" evidence="4">
    <location>
        <begin position="23"/>
        <end position="84"/>
    </location>
</feature>
<dbReference type="EMBL" id="QICN01000006">
    <property type="protein sequence ID" value="PXV67083.1"/>
    <property type="molecule type" value="Genomic_DNA"/>
</dbReference>
<evidence type="ECO:0000313" key="6">
    <source>
        <dbReference type="Proteomes" id="UP000248330"/>
    </source>
</evidence>
<dbReference type="SUPFAM" id="SSF46689">
    <property type="entry name" value="Homeodomain-like"/>
    <property type="match status" value="1"/>
</dbReference>
<dbReference type="Gene3D" id="1.10.357.10">
    <property type="entry name" value="Tetracycline Repressor, domain 2"/>
    <property type="match status" value="1"/>
</dbReference>
<dbReference type="PANTHER" id="PTHR47752:SF1">
    <property type="entry name" value="HTH-TYPE TRANSCRIPTIONAL REPRESSOR FABR"/>
    <property type="match status" value="1"/>
</dbReference>
<evidence type="ECO:0000313" key="5">
    <source>
        <dbReference type="EMBL" id="PXV67083.1"/>
    </source>
</evidence>
<dbReference type="Pfam" id="PF00440">
    <property type="entry name" value="TetR_N"/>
    <property type="match status" value="1"/>
</dbReference>
<evidence type="ECO:0000256" key="2">
    <source>
        <dbReference type="PROSITE-ProRule" id="PRU00335"/>
    </source>
</evidence>
<evidence type="ECO:0000259" key="4">
    <source>
        <dbReference type="PROSITE" id="PS50977"/>
    </source>
</evidence>
<protein>
    <submittedName>
        <fullName evidence="5">TetR family transcriptional regulator</fullName>
    </submittedName>
</protein>
<organism evidence="5 6">
    <name type="scientific">Sinimarinibacterium flocculans</name>
    <dbReference type="NCBI Taxonomy" id="985250"/>
    <lineage>
        <taxon>Bacteria</taxon>
        <taxon>Pseudomonadati</taxon>
        <taxon>Pseudomonadota</taxon>
        <taxon>Gammaproteobacteria</taxon>
        <taxon>Nevskiales</taxon>
        <taxon>Nevskiaceae</taxon>
        <taxon>Sinimarinibacterium</taxon>
    </lineage>
</organism>
<comment type="caution">
    <text evidence="5">The sequence shown here is derived from an EMBL/GenBank/DDBJ whole genome shotgun (WGS) entry which is preliminary data.</text>
</comment>
<dbReference type="GO" id="GO:0003677">
    <property type="term" value="F:DNA binding"/>
    <property type="evidence" value="ECO:0007669"/>
    <property type="project" value="UniProtKB-UniRule"/>
</dbReference>
<dbReference type="PANTHER" id="PTHR47752">
    <property type="entry name" value="HTH-TYPE TRANSCRIPTIONAL REPRESSOR FABR"/>
    <property type="match status" value="1"/>
</dbReference>
<dbReference type="InterPro" id="IPR001647">
    <property type="entry name" value="HTH_TetR"/>
</dbReference>
<reference evidence="5 6" key="1">
    <citation type="submission" date="2018-04" db="EMBL/GenBank/DDBJ databases">
        <title>Genomic Encyclopedia of Type Strains, Phase IV (KMG-IV): sequencing the most valuable type-strain genomes for metagenomic binning, comparative biology and taxonomic classification.</title>
        <authorList>
            <person name="Goeker M."/>
        </authorList>
    </citation>
    <scope>NUCLEOTIDE SEQUENCE [LARGE SCALE GENOMIC DNA]</scope>
    <source>
        <strain evidence="5 6">DSM 104150</strain>
    </source>
</reference>
<sequence length="241" mass="26712">MKTDSGVAPGTATLRGKAAAAPQTGRQRLMAAALQLAATTRSLASLGLREVARQAGLNPNTFYRHFKNFDDLGLAVIEELAGELRQGLRERRRRPLGDALRLDAAKDPLELMRRAEGIIQESVALVLEFVTEHQQAYVVGIRELHGTSPVLRGALRKVFDELATDMAEDMLEIVPPQFVDAQAVHGIAAVVIREMAFYSLDYLEQPARRDQIRTEAQRFILMLLWGGMAMRMPQVLAARAR</sequence>
<evidence type="ECO:0000256" key="3">
    <source>
        <dbReference type="SAM" id="MobiDB-lite"/>
    </source>
</evidence>
<feature type="DNA-binding region" description="H-T-H motif" evidence="2">
    <location>
        <begin position="47"/>
        <end position="66"/>
    </location>
</feature>
<dbReference type="PROSITE" id="PS50977">
    <property type="entry name" value="HTH_TETR_2"/>
    <property type="match status" value="1"/>
</dbReference>
<dbReference type="Proteomes" id="UP000248330">
    <property type="component" value="Unassembled WGS sequence"/>
</dbReference>
<keyword evidence="6" id="KW-1185">Reference proteome</keyword>
<dbReference type="RefSeq" id="WP_110265404.1">
    <property type="nucleotide sequence ID" value="NZ_JBHSCS010000010.1"/>
</dbReference>